<organism evidence="12 13">
    <name type="scientific">Pseudomonas trivialis</name>
    <dbReference type="NCBI Taxonomy" id="200450"/>
    <lineage>
        <taxon>Bacteria</taxon>
        <taxon>Pseudomonadati</taxon>
        <taxon>Pseudomonadota</taxon>
        <taxon>Gammaproteobacteria</taxon>
        <taxon>Pseudomonadales</taxon>
        <taxon>Pseudomonadaceae</taxon>
        <taxon>Pseudomonas</taxon>
    </lineage>
</organism>
<feature type="transmembrane region" description="Helical" evidence="10">
    <location>
        <begin position="15"/>
        <end position="37"/>
    </location>
</feature>
<evidence type="ECO:0000256" key="8">
    <source>
        <dbReference type="ARBA" id="ARBA00023136"/>
    </source>
</evidence>
<dbReference type="InterPro" id="IPR043128">
    <property type="entry name" value="Rev_trsase/Diguanyl_cyclase"/>
</dbReference>
<dbReference type="Proteomes" id="UP000052019">
    <property type="component" value="Unassembled WGS sequence"/>
</dbReference>
<evidence type="ECO:0000259" key="11">
    <source>
        <dbReference type="PROSITE" id="PS50887"/>
    </source>
</evidence>
<dbReference type="GO" id="GO:0052621">
    <property type="term" value="F:diguanylate cyclase activity"/>
    <property type="evidence" value="ECO:0007669"/>
    <property type="project" value="UniProtKB-EC"/>
</dbReference>
<evidence type="ECO:0000256" key="3">
    <source>
        <dbReference type="ARBA" id="ARBA00004651"/>
    </source>
</evidence>
<dbReference type="NCBIfam" id="TIGR00254">
    <property type="entry name" value="GGDEF"/>
    <property type="match status" value="1"/>
</dbReference>
<dbReference type="PATRIC" id="fig|200450.4.peg.2761"/>
<keyword evidence="5" id="KW-1003">Cell membrane</keyword>
<evidence type="ECO:0000313" key="12">
    <source>
        <dbReference type="EMBL" id="KRP62303.1"/>
    </source>
</evidence>
<feature type="transmembrane region" description="Helical" evidence="10">
    <location>
        <begin position="263"/>
        <end position="280"/>
    </location>
</feature>
<accession>A0A0R2ZNE8</accession>
<dbReference type="SUPFAM" id="SSF55073">
    <property type="entry name" value="Nucleotide cyclase"/>
    <property type="match status" value="1"/>
</dbReference>
<dbReference type="OrthoDB" id="9812260at2"/>
<feature type="transmembrane region" description="Helical" evidence="10">
    <location>
        <begin position="292"/>
        <end position="314"/>
    </location>
</feature>
<evidence type="ECO:0000256" key="2">
    <source>
        <dbReference type="ARBA" id="ARBA00004533"/>
    </source>
</evidence>
<dbReference type="PROSITE" id="PS50887">
    <property type="entry name" value="GGDEF"/>
    <property type="match status" value="1"/>
</dbReference>
<gene>
    <name evidence="12" type="ORF">TU79_04005</name>
</gene>
<dbReference type="Pfam" id="PF00990">
    <property type="entry name" value="GGDEF"/>
    <property type="match status" value="1"/>
</dbReference>
<keyword evidence="8 10" id="KW-0472">Membrane</keyword>
<dbReference type="Gene3D" id="3.30.70.270">
    <property type="match status" value="1"/>
</dbReference>
<comment type="caution">
    <text evidence="12">The sequence shown here is derived from an EMBL/GenBank/DDBJ whole genome shotgun (WGS) entry which is preliminary data.</text>
</comment>
<evidence type="ECO:0000256" key="10">
    <source>
        <dbReference type="SAM" id="Phobius"/>
    </source>
</evidence>
<dbReference type="SMART" id="SM00267">
    <property type="entry name" value="GGDEF"/>
    <property type="match status" value="1"/>
</dbReference>
<dbReference type="EMBL" id="JYLK01000002">
    <property type="protein sequence ID" value="KRP62303.1"/>
    <property type="molecule type" value="Genomic_DNA"/>
</dbReference>
<dbReference type="InterPro" id="IPR000160">
    <property type="entry name" value="GGDEF_dom"/>
</dbReference>
<comment type="cofactor">
    <cofactor evidence="1">
        <name>Mg(2+)</name>
        <dbReference type="ChEBI" id="CHEBI:18420"/>
    </cofactor>
</comment>
<dbReference type="CDD" id="cd12914">
    <property type="entry name" value="PDC1_DGC_like"/>
    <property type="match status" value="1"/>
</dbReference>
<dbReference type="EC" id="2.7.7.65" evidence="4"/>
<dbReference type="Gene3D" id="3.30.450.20">
    <property type="entry name" value="PAS domain"/>
    <property type="match status" value="2"/>
</dbReference>
<dbReference type="AlphaFoldDB" id="A0A0R2ZNE8"/>
<dbReference type="InterPro" id="IPR029787">
    <property type="entry name" value="Nucleotide_cyclase"/>
</dbReference>
<evidence type="ECO:0000256" key="5">
    <source>
        <dbReference type="ARBA" id="ARBA00022475"/>
    </source>
</evidence>
<evidence type="ECO:0000313" key="13">
    <source>
        <dbReference type="Proteomes" id="UP000052019"/>
    </source>
</evidence>
<feature type="domain" description="GGDEF" evidence="11">
    <location>
        <begin position="362"/>
        <end position="496"/>
    </location>
</feature>
<dbReference type="GO" id="GO:1902201">
    <property type="term" value="P:negative regulation of bacterial-type flagellum-dependent cell motility"/>
    <property type="evidence" value="ECO:0007669"/>
    <property type="project" value="TreeGrafter"/>
</dbReference>
<dbReference type="RefSeq" id="WP_057006828.1">
    <property type="nucleotide sequence ID" value="NZ_JYLK01000002.1"/>
</dbReference>
<evidence type="ECO:0000256" key="7">
    <source>
        <dbReference type="ARBA" id="ARBA00022989"/>
    </source>
</evidence>
<dbReference type="CDD" id="cd01949">
    <property type="entry name" value="GGDEF"/>
    <property type="match status" value="1"/>
</dbReference>
<proteinExistence type="predicted"/>
<comment type="subcellular location">
    <subcellularLocation>
        <location evidence="2">Cell inner membrane</location>
    </subcellularLocation>
    <subcellularLocation>
        <location evidence="3">Cell membrane</location>
        <topology evidence="3">Multi-pass membrane protein</topology>
    </subcellularLocation>
</comment>
<dbReference type="CDD" id="cd12915">
    <property type="entry name" value="PDC2_DGC_like"/>
    <property type="match status" value="1"/>
</dbReference>
<keyword evidence="7 10" id="KW-1133">Transmembrane helix</keyword>
<dbReference type="PANTHER" id="PTHR45138">
    <property type="entry name" value="REGULATORY COMPONENTS OF SENSORY TRANSDUCTION SYSTEM"/>
    <property type="match status" value="1"/>
</dbReference>
<dbReference type="FunFam" id="3.30.70.270:FF:000001">
    <property type="entry name" value="Diguanylate cyclase domain protein"/>
    <property type="match status" value="1"/>
</dbReference>
<evidence type="ECO:0000256" key="4">
    <source>
        <dbReference type="ARBA" id="ARBA00012528"/>
    </source>
</evidence>
<reference evidence="12 13" key="1">
    <citation type="submission" date="2015-02" db="EMBL/GenBank/DDBJ databases">
        <title>Two Pseudomonas sp. nov. isolated from raw milk.</title>
        <authorList>
            <person name="Wenning M."/>
            <person name="von Neubeck M."/>
            <person name="Huptas C."/>
            <person name="Scherer S."/>
        </authorList>
    </citation>
    <scope>NUCLEOTIDE SEQUENCE [LARGE SCALE GENOMIC DNA]</scope>
    <source>
        <strain evidence="12 13">DSM 14937</strain>
    </source>
</reference>
<dbReference type="Pfam" id="PF02743">
    <property type="entry name" value="dCache_1"/>
    <property type="match status" value="1"/>
</dbReference>
<dbReference type="InterPro" id="IPR033479">
    <property type="entry name" value="dCache_1"/>
</dbReference>
<evidence type="ECO:0000256" key="6">
    <source>
        <dbReference type="ARBA" id="ARBA00022692"/>
    </source>
</evidence>
<dbReference type="GO" id="GO:0005886">
    <property type="term" value="C:plasma membrane"/>
    <property type="evidence" value="ECO:0007669"/>
    <property type="project" value="UniProtKB-SubCell"/>
</dbReference>
<keyword evidence="6 10" id="KW-0812">Transmembrane</keyword>
<dbReference type="GO" id="GO:0043709">
    <property type="term" value="P:cell adhesion involved in single-species biofilm formation"/>
    <property type="evidence" value="ECO:0007669"/>
    <property type="project" value="TreeGrafter"/>
</dbReference>
<dbReference type="PANTHER" id="PTHR45138:SF9">
    <property type="entry name" value="DIGUANYLATE CYCLASE DGCM-RELATED"/>
    <property type="match status" value="1"/>
</dbReference>
<evidence type="ECO:0000256" key="9">
    <source>
        <dbReference type="ARBA" id="ARBA00034247"/>
    </source>
</evidence>
<name>A0A0R2ZNE8_9PSED</name>
<evidence type="ECO:0000256" key="1">
    <source>
        <dbReference type="ARBA" id="ARBA00001946"/>
    </source>
</evidence>
<protein>
    <recommendedName>
        <fullName evidence="4">diguanylate cyclase</fullName>
        <ecNumber evidence="4">2.7.7.65</ecNumber>
    </recommendedName>
</protein>
<sequence>MNKRSGRTPPAHPELLLMLGSGLTVALIVIIVTALLIREHASTLLAATRSTTNIAQLINADVLRNVELYDLALTGLIEARQREDLSGVAADIRHQVQFDLSTAAPYKGEVLLLDAQGNVIADSSTLKPTSRNFANRDYFQAHVRDAQAGLFISRPFRIHCNCDQVWRMAFSRRVSGPNGEFAGVAVATMRLAYFDQLFSSLTIGNGSSINLLSSKGVLLAQQPLLERDMIDKDLSDRPNFKRILREGMGSFQAISAISGKERLYTFTSVGALPLIVVVALSSEDVFAQWHRAALLTGGATGILCIGVLWLSWMLRRELRRRHRAERVLSELAATDALTGLPNRRILDERLRLEWDRAQRSTESLTLLMIDVDHFKAFNDRHGHNGGDEALRNVAQVIGSNIRRPADLAARYGGEEFAVVLPHTDAKGAWVIAEHIRSGVAHLPKVTVDGRPITVSIGMSTWNKRSRTSLEALLLSADQALYEAKHTGRNRIVDAADLG</sequence>
<comment type="catalytic activity">
    <reaction evidence="9">
        <text>2 GTP = 3',3'-c-di-GMP + 2 diphosphate</text>
        <dbReference type="Rhea" id="RHEA:24898"/>
        <dbReference type="ChEBI" id="CHEBI:33019"/>
        <dbReference type="ChEBI" id="CHEBI:37565"/>
        <dbReference type="ChEBI" id="CHEBI:58805"/>
        <dbReference type="EC" id="2.7.7.65"/>
    </reaction>
</comment>
<dbReference type="InterPro" id="IPR050469">
    <property type="entry name" value="Diguanylate_Cyclase"/>
</dbReference>